<keyword evidence="4" id="KW-0677">Repeat</keyword>
<feature type="repeat" description="ARM" evidence="6">
    <location>
        <begin position="393"/>
        <end position="435"/>
    </location>
</feature>
<dbReference type="GO" id="GO:0005634">
    <property type="term" value="C:nucleus"/>
    <property type="evidence" value="ECO:0007669"/>
    <property type="project" value="UniProtKB-SubCell"/>
</dbReference>
<dbReference type="GO" id="GO:0043161">
    <property type="term" value="P:proteasome-mediated ubiquitin-dependent protein catabolic process"/>
    <property type="evidence" value="ECO:0007669"/>
    <property type="project" value="TreeGrafter"/>
</dbReference>
<dbReference type="PANTHER" id="PTHR15651">
    <property type="entry name" value="ARMADILLO REPEAT-CONTAINING PROTEIN 8"/>
    <property type="match status" value="1"/>
</dbReference>
<organism evidence="7 8">
    <name type="scientific">Aristolochia fimbriata</name>
    <name type="common">White veined hardy Dutchman's pipe vine</name>
    <dbReference type="NCBI Taxonomy" id="158543"/>
    <lineage>
        <taxon>Eukaryota</taxon>
        <taxon>Viridiplantae</taxon>
        <taxon>Streptophyta</taxon>
        <taxon>Embryophyta</taxon>
        <taxon>Tracheophyta</taxon>
        <taxon>Spermatophyta</taxon>
        <taxon>Magnoliopsida</taxon>
        <taxon>Magnoliidae</taxon>
        <taxon>Piperales</taxon>
        <taxon>Aristolochiaceae</taxon>
        <taxon>Aristolochia</taxon>
    </lineage>
</organism>
<evidence type="ECO:0000313" key="8">
    <source>
        <dbReference type="Proteomes" id="UP000825729"/>
    </source>
</evidence>
<dbReference type="InterPro" id="IPR011989">
    <property type="entry name" value="ARM-like"/>
</dbReference>
<name>A0AAV7ENF5_ARIFI</name>
<dbReference type="GO" id="GO:0005737">
    <property type="term" value="C:cytoplasm"/>
    <property type="evidence" value="ECO:0007669"/>
    <property type="project" value="UniProtKB-SubCell"/>
</dbReference>
<dbReference type="InterPro" id="IPR038739">
    <property type="entry name" value="ARMC8/Vid28"/>
</dbReference>
<evidence type="ECO:0000256" key="3">
    <source>
        <dbReference type="ARBA" id="ARBA00022490"/>
    </source>
</evidence>
<dbReference type="AlphaFoldDB" id="A0AAV7ENF5"/>
<comment type="subcellular location">
    <subcellularLocation>
        <location evidence="2">Cytoplasm</location>
    </subcellularLocation>
    <subcellularLocation>
        <location evidence="1">Nucleus</location>
    </subcellularLocation>
</comment>
<evidence type="ECO:0000256" key="6">
    <source>
        <dbReference type="PROSITE-ProRule" id="PRU00259"/>
    </source>
</evidence>
<evidence type="ECO:0000256" key="5">
    <source>
        <dbReference type="ARBA" id="ARBA00023242"/>
    </source>
</evidence>
<dbReference type="SUPFAM" id="SSF48371">
    <property type="entry name" value="ARM repeat"/>
    <property type="match status" value="1"/>
</dbReference>
<comment type="caution">
    <text evidence="7">The sequence shown here is derived from an EMBL/GenBank/DDBJ whole genome shotgun (WGS) entry which is preliminary data.</text>
</comment>
<dbReference type="SMART" id="SM00185">
    <property type="entry name" value="ARM"/>
    <property type="match status" value="7"/>
</dbReference>
<dbReference type="InterPro" id="IPR000357">
    <property type="entry name" value="HEAT"/>
</dbReference>
<evidence type="ECO:0008006" key="9">
    <source>
        <dbReference type="Google" id="ProtNLM"/>
    </source>
</evidence>
<proteinExistence type="predicted"/>
<keyword evidence="5" id="KW-0539">Nucleus</keyword>
<dbReference type="PROSITE" id="PS50176">
    <property type="entry name" value="ARM_REPEAT"/>
    <property type="match status" value="1"/>
</dbReference>
<protein>
    <recommendedName>
        <fullName evidence="9">Armadillo repeat-containing protein 8</fullName>
    </recommendedName>
</protein>
<evidence type="ECO:0000313" key="7">
    <source>
        <dbReference type="EMBL" id="KAG9449426.1"/>
    </source>
</evidence>
<dbReference type="EMBL" id="JAINDJ010000004">
    <property type="protein sequence ID" value="KAG9449426.1"/>
    <property type="molecule type" value="Genomic_DNA"/>
</dbReference>
<reference evidence="7 8" key="1">
    <citation type="submission" date="2021-07" db="EMBL/GenBank/DDBJ databases">
        <title>The Aristolochia fimbriata genome: insights into angiosperm evolution, floral development and chemical biosynthesis.</title>
        <authorList>
            <person name="Jiao Y."/>
        </authorList>
    </citation>
    <scope>NUCLEOTIDE SEQUENCE [LARGE SCALE GENOMIC DNA]</scope>
    <source>
        <strain evidence="7">IBCAS-2021</strain>
        <tissue evidence="7">Leaf</tissue>
    </source>
</reference>
<evidence type="ECO:0000256" key="4">
    <source>
        <dbReference type="ARBA" id="ARBA00022737"/>
    </source>
</evidence>
<dbReference type="Proteomes" id="UP000825729">
    <property type="component" value="Unassembled WGS sequence"/>
</dbReference>
<dbReference type="GO" id="GO:0034657">
    <property type="term" value="C:GID complex"/>
    <property type="evidence" value="ECO:0007669"/>
    <property type="project" value="TreeGrafter"/>
</dbReference>
<gene>
    <name evidence="7" type="ORF">H6P81_009391</name>
</gene>
<dbReference type="InterPro" id="IPR016024">
    <property type="entry name" value="ARM-type_fold"/>
</dbReference>
<evidence type="ECO:0000256" key="2">
    <source>
        <dbReference type="ARBA" id="ARBA00004496"/>
    </source>
</evidence>
<dbReference type="Pfam" id="PF02985">
    <property type="entry name" value="HEAT"/>
    <property type="match status" value="1"/>
</dbReference>
<dbReference type="Pfam" id="PF00514">
    <property type="entry name" value="Arm"/>
    <property type="match status" value="1"/>
</dbReference>
<keyword evidence="8" id="KW-1185">Reference proteome</keyword>
<sequence>MPASAAGNRPEELCERLASVDSGVRLKALREIKNQIIGNRTKKLTYIKLGAVPRVAAIVGDDDSDAPLFVQSAAALGSFACGVDIGVKTVLKSGAFPHLIRILSNQDEKVVDASARSLRMIFQSKLAPKYDFLNRKDMDFILSLLNSVNENVTELAASIIAHSCQTGGEQKALSDEGVLQKLMNLLTGSINQRDASLDAFAAIFRNNSELISKFAGFDNGRKTLGPVVELLKDKYPRTRLLASVCLIVIGQASPCHLEELGVKTKLIPVLVELLEEPGQPGDDAPFTLANFVAGKEELQKLAFDANAVEKLCKFLRKTAVQPKRFEGLLLALSELCSKLEICRNQFHQLQVLHIVIDALKHDSTEVRSAACYCLRSITRSVKSLSAGDFTNETILVPLVQLLRDPSTSVQVAALGPLSNIAVDFTPRKAIFVQCGIVKEIIQLSKSMDSAPRLNAVWALRNLMFLSDKMGKESILIELTLSTLASLICDSEVSIQEQALGLVCNLLDGSIDSIEYAFAEDGKIIKAVARQVKNATNLEVCIQGMYVLSNIAAGNELHKEAVMDHIIPPVSSGGGTPIITSHLRSSDSRLRTASTWCIVNLTHPTSTDASDRIARLRNAGVIGQIKSMVNDPCLDVKFRVRTALEQCTTFGNAAS</sequence>
<dbReference type="PANTHER" id="PTHR15651:SF7">
    <property type="entry name" value="ARMADILLO REPEAT-CONTAINING PROTEIN 8"/>
    <property type="match status" value="1"/>
</dbReference>
<keyword evidence="3" id="KW-0963">Cytoplasm</keyword>
<accession>A0AAV7ENF5</accession>
<evidence type="ECO:0000256" key="1">
    <source>
        <dbReference type="ARBA" id="ARBA00004123"/>
    </source>
</evidence>
<dbReference type="FunFam" id="1.25.10.10:FF:000416">
    <property type="entry name" value="Armadillo repeat-containing protein 8"/>
    <property type="match status" value="1"/>
</dbReference>
<dbReference type="Gene3D" id="1.25.10.10">
    <property type="entry name" value="Leucine-rich Repeat Variant"/>
    <property type="match status" value="2"/>
</dbReference>
<dbReference type="InterPro" id="IPR000225">
    <property type="entry name" value="Armadillo"/>
</dbReference>